<evidence type="ECO:0000313" key="2">
    <source>
        <dbReference type="WBParaSite" id="Hba_08985"/>
    </source>
</evidence>
<accession>A0A1I7WV23</accession>
<reference evidence="2" key="1">
    <citation type="submission" date="2016-11" db="UniProtKB">
        <authorList>
            <consortium name="WormBaseParasite"/>
        </authorList>
    </citation>
    <scope>IDENTIFICATION</scope>
</reference>
<name>A0A1I7WV23_HETBA</name>
<dbReference type="AlphaFoldDB" id="A0A1I7WV23"/>
<keyword evidence="1" id="KW-1185">Reference proteome</keyword>
<protein>
    <submittedName>
        <fullName evidence="2">Uncharacterized protein</fullName>
    </submittedName>
</protein>
<dbReference type="Proteomes" id="UP000095283">
    <property type="component" value="Unplaced"/>
</dbReference>
<evidence type="ECO:0000313" key="1">
    <source>
        <dbReference type="Proteomes" id="UP000095283"/>
    </source>
</evidence>
<proteinExistence type="predicted"/>
<organism evidence="1 2">
    <name type="scientific">Heterorhabditis bacteriophora</name>
    <name type="common">Entomopathogenic nematode worm</name>
    <dbReference type="NCBI Taxonomy" id="37862"/>
    <lineage>
        <taxon>Eukaryota</taxon>
        <taxon>Metazoa</taxon>
        <taxon>Ecdysozoa</taxon>
        <taxon>Nematoda</taxon>
        <taxon>Chromadorea</taxon>
        <taxon>Rhabditida</taxon>
        <taxon>Rhabditina</taxon>
        <taxon>Rhabditomorpha</taxon>
        <taxon>Strongyloidea</taxon>
        <taxon>Heterorhabditidae</taxon>
        <taxon>Heterorhabditis</taxon>
    </lineage>
</organism>
<dbReference type="WBParaSite" id="Hba_08985">
    <property type="protein sequence ID" value="Hba_08985"/>
    <property type="gene ID" value="Hba_08985"/>
</dbReference>
<sequence length="46" mass="5090">MQLCFKLCGIELQKEGREIKCLGTVISACWLTPASMSHSATFTRSI</sequence>